<evidence type="ECO:0000313" key="2">
    <source>
        <dbReference type="Proteomes" id="UP000236291"/>
    </source>
</evidence>
<accession>A0A2K3JTH2</accession>
<sequence>ACNTAAKVIVDRSFVFSKAVIDASLFHFLQFEFPHQVQHLHASSPLIPCVFFLQIVPDGLGCFERHDSAEELHNPLPRLPKGPKLL</sequence>
<organism evidence="1 2">
    <name type="scientific">Trifolium pratense</name>
    <name type="common">Red clover</name>
    <dbReference type="NCBI Taxonomy" id="57577"/>
    <lineage>
        <taxon>Eukaryota</taxon>
        <taxon>Viridiplantae</taxon>
        <taxon>Streptophyta</taxon>
        <taxon>Embryophyta</taxon>
        <taxon>Tracheophyta</taxon>
        <taxon>Spermatophyta</taxon>
        <taxon>Magnoliopsida</taxon>
        <taxon>eudicotyledons</taxon>
        <taxon>Gunneridae</taxon>
        <taxon>Pentapetalae</taxon>
        <taxon>rosids</taxon>
        <taxon>fabids</taxon>
        <taxon>Fabales</taxon>
        <taxon>Fabaceae</taxon>
        <taxon>Papilionoideae</taxon>
        <taxon>50 kb inversion clade</taxon>
        <taxon>NPAAA clade</taxon>
        <taxon>Hologalegina</taxon>
        <taxon>IRL clade</taxon>
        <taxon>Trifolieae</taxon>
        <taxon>Trifolium</taxon>
    </lineage>
</organism>
<dbReference type="AlphaFoldDB" id="A0A2K3JTH2"/>
<comment type="caution">
    <text evidence="1">The sequence shown here is derived from an EMBL/GenBank/DDBJ whole genome shotgun (WGS) entry which is preliminary data.</text>
</comment>
<proteinExistence type="predicted"/>
<dbReference type="EMBL" id="ASHM01123114">
    <property type="protein sequence ID" value="PNX57330.1"/>
    <property type="molecule type" value="Genomic_DNA"/>
</dbReference>
<reference evidence="1 2" key="1">
    <citation type="journal article" date="2014" name="Am. J. Bot.">
        <title>Genome assembly and annotation for red clover (Trifolium pratense; Fabaceae).</title>
        <authorList>
            <person name="Istvanek J."/>
            <person name="Jaros M."/>
            <person name="Krenek A."/>
            <person name="Repkova J."/>
        </authorList>
    </citation>
    <scope>NUCLEOTIDE SEQUENCE [LARGE SCALE GENOMIC DNA]</scope>
    <source>
        <strain evidence="2">cv. Tatra</strain>
        <tissue evidence="1">Young leaves</tissue>
    </source>
</reference>
<evidence type="ECO:0000313" key="1">
    <source>
        <dbReference type="EMBL" id="PNX57330.1"/>
    </source>
</evidence>
<dbReference type="Proteomes" id="UP000236291">
    <property type="component" value="Unassembled WGS sequence"/>
</dbReference>
<feature type="non-terminal residue" evidence="1">
    <location>
        <position position="86"/>
    </location>
</feature>
<reference evidence="1 2" key="2">
    <citation type="journal article" date="2017" name="Front. Plant Sci.">
        <title>Gene Classification and Mining of Molecular Markers Useful in Red Clover (Trifolium pratense) Breeding.</title>
        <authorList>
            <person name="Istvanek J."/>
            <person name="Dluhosova J."/>
            <person name="Dluhos P."/>
            <person name="Patkova L."/>
            <person name="Nedelnik J."/>
            <person name="Repkova J."/>
        </authorList>
    </citation>
    <scope>NUCLEOTIDE SEQUENCE [LARGE SCALE GENOMIC DNA]</scope>
    <source>
        <strain evidence="2">cv. Tatra</strain>
        <tissue evidence="1">Young leaves</tissue>
    </source>
</reference>
<protein>
    <submittedName>
        <fullName evidence="1">Uncharacterized protein</fullName>
    </submittedName>
</protein>
<gene>
    <name evidence="1" type="ORF">L195_g058641</name>
</gene>
<name>A0A2K3JTH2_TRIPR</name>
<feature type="non-terminal residue" evidence="1">
    <location>
        <position position="1"/>
    </location>
</feature>